<protein>
    <submittedName>
        <fullName evidence="4">Ankyrin repeat-containing domain protein</fullName>
    </submittedName>
</protein>
<feature type="repeat" description="ANK" evidence="3">
    <location>
        <begin position="159"/>
        <end position="191"/>
    </location>
</feature>
<dbReference type="EMBL" id="JBFXLQ010000031">
    <property type="protein sequence ID" value="KAL2865546.1"/>
    <property type="molecule type" value="Genomic_DNA"/>
</dbReference>
<dbReference type="PROSITE" id="PS50088">
    <property type="entry name" value="ANK_REPEAT"/>
    <property type="match status" value="3"/>
</dbReference>
<name>A0ABR4LM14_9EURO</name>
<comment type="caution">
    <text evidence="4">The sequence shown here is derived from an EMBL/GenBank/DDBJ whole genome shotgun (WGS) entry which is preliminary data.</text>
</comment>
<dbReference type="SMART" id="SM00248">
    <property type="entry name" value="ANK"/>
    <property type="match status" value="4"/>
</dbReference>
<evidence type="ECO:0000256" key="2">
    <source>
        <dbReference type="ARBA" id="ARBA00023043"/>
    </source>
</evidence>
<organism evidence="4 5">
    <name type="scientific">Aspergillus lucknowensis</name>
    <dbReference type="NCBI Taxonomy" id="176173"/>
    <lineage>
        <taxon>Eukaryota</taxon>
        <taxon>Fungi</taxon>
        <taxon>Dikarya</taxon>
        <taxon>Ascomycota</taxon>
        <taxon>Pezizomycotina</taxon>
        <taxon>Eurotiomycetes</taxon>
        <taxon>Eurotiomycetidae</taxon>
        <taxon>Eurotiales</taxon>
        <taxon>Aspergillaceae</taxon>
        <taxon>Aspergillus</taxon>
        <taxon>Aspergillus subgen. Nidulantes</taxon>
    </lineage>
</organism>
<dbReference type="Proteomes" id="UP001610432">
    <property type="component" value="Unassembled WGS sequence"/>
</dbReference>
<keyword evidence="2 3" id="KW-0040">ANK repeat</keyword>
<sequence length="264" mass="29189">MRYSDEIQAICQQNNLKALEVFIQQQQEADPDYSPPLRALLRAATDWEADKIAAYCLENGQTVPDGVMTSVVVNNSFAVYRLLVERKAVDINYYVPWYGDILGTFAYSDKIEWVKFCLEHGADPNENLIGDGLRALACAASTGNIEMVDLMLQHGARLKGSYALVAAAMDGHLEMVKHLLSIGADIDEIGIEGPAGDEGYEFMGSPLHHAATKGYTEMAIFLIDAEANIHLKDLMGRTAEDLALEKNHTEILNTLRRKMGPVQE</sequence>
<keyword evidence="1" id="KW-0677">Repeat</keyword>
<dbReference type="InterPro" id="IPR002110">
    <property type="entry name" value="Ankyrin_rpt"/>
</dbReference>
<accession>A0ABR4LM14</accession>
<dbReference type="PANTHER" id="PTHR24198:SF165">
    <property type="entry name" value="ANKYRIN REPEAT-CONTAINING PROTEIN-RELATED"/>
    <property type="match status" value="1"/>
</dbReference>
<evidence type="ECO:0000256" key="3">
    <source>
        <dbReference type="PROSITE-ProRule" id="PRU00023"/>
    </source>
</evidence>
<evidence type="ECO:0000256" key="1">
    <source>
        <dbReference type="ARBA" id="ARBA00022737"/>
    </source>
</evidence>
<dbReference type="SUPFAM" id="SSF48403">
    <property type="entry name" value="Ankyrin repeat"/>
    <property type="match status" value="1"/>
</dbReference>
<keyword evidence="5" id="KW-1185">Reference proteome</keyword>
<dbReference type="GeneID" id="98149560"/>
<dbReference type="Gene3D" id="1.25.40.20">
    <property type="entry name" value="Ankyrin repeat-containing domain"/>
    <property type="match status" value="2"/>
</dbReference>
<evidence type="ECO:0000313" key="5">
    <source>
        <dbReference type="Proteomes" id="UP001610432"/>
    </source>
</evidence>
<reference evidence="4 5" key="1">
    <citation type="submission" date="2024-07" db="EMBL/GenBank/DDBJ databases">
        <title>Section-level genome sequencing and comparative genomics of Aspergillus sections Usti and Cavernicolus.</title>
        <authorList>
            <consortium name="Lawrence Berkeley National Laboratory"/>
            <person name="Nybo J.L."/>
            <person name="Vesth T.C."/>
            <person name="Theobald S."/>
            <person name="Frisvad J.C."/>
            <person name="Larsen T.O."/>
            <person name="Kjaerboelling I."/>
            <person name="Rothschild-Mancinelli K."/>
            <person name="Lyhne E.K."/>
            <person name="Kogle M.E."/>
            <person name="Barry K."/>
            <person name="Clum A."/>
            <person name="Na H."/>
            <person name="Ledsgaard L."/>
            <person name="Lin J."/>
            <person name="Lipzen A."/>
            <person name="Kuo A."/>
            <person name="Riley R."/>
            <person name="Mondo S."/>
            <person name="Labutti K."/>
            <person name="Haridas S."/>
            <person name="Pangalinan J."/>
            <person name="Salamov A.A."/>
            <person name="Simmons B.A."/>
            <person name="Magnuson J.K."/>
            <person name="Chen J."/>
            <person name="Drula E."/>
            <person name="Henrissat B."/>
            <person name="Wiebenga A."/>
            <person name="Lubbers R.J."/>
            <person name="Gomes A.C."/>
            <person name="Macurrencykelacurrency M.R."/>
            <person name="Stajich J."/>
            <person name="Grigoriev I.V."/>
            <person name="Mortensen U.H."/>
            <person name="De Vries R.P."/>
            <person name="Baker S.E."/>
            <person name="Andersen M.R."/>
        </authorList>
    </citation>
    <scope>NUCLEOTIDE SEQUENCE [LARGE SCALE GENOMIC DNA]</scope>
    <source>
        <strain evidence="4 5">CBS 449.75</strain>
    </source>
</reference>
<dbReference type="PANTHER" id="PTHR24198">
    <property type="entry name" value="ANKYRIN REPEAT AND PROTEIN KINASE DOMAIN-CONTAINING PROTEIN"/>
    <property type="match status" value="1"/>
</dbReference>
<dbReference type="InterPro" id="IPR036770">
    <property type="entry name" value="Ankyrin_rpt-contain_sf"/>
</dbReference>
<proteinExistence type="predicted"/>
<feature type="repeat" description="ANK" evidence="3">
    <location>
        <begin position="131"/>
        <end position="163"/>
    </location>
</feature>
<dbReference type="PROSITE" id="PS50297">
    <property type="entry name" value="ANK_REP_REGION"/>
    <property type="match status" value="3"/>
</dbReference>
<evidence type="ECO:0000313" key="4">
    <source>
        <dbReference type="EMBL" id="KAL2865546.1"/>
    </source>
</evidence>
<feature type="repeat" description="ANK" evidence="3">
    <location>
        <begin position="205"/>
        <end position="234"/>
    </location>
</feature>
<gene>
    <name evidence="4" type="ORF">BJX67DRAFT_389314</name>
</gene>
<dbReference type="Pfam" id="PF12796">
    <property type="entry name" value="Ank_2"/>
    <property type="match status" value="2"/>
</dbReference>
<dbReference type="RefSeq" id="XP_070884525.1">
    <property type="nucleotide sequence ID" value="XM_071034488.1"/>
</dbReference>